<feature type="domain" description="Fibronectin type-III" evidence="5">
    <location>
        <begin position="1244"/>
        <end position="1332"/>
    </location>
</feature>
<feature type="domain" description="Fibronectin type-III" evidence="5">
    <location>
        <begin position="848"/>
        <end position="947"/>
    </location>
</feature>
<keyword evidence="1" id="KW-0677">Repeat</keyword>
<name>A0A285HEA3_9ACTN</name>
<reference evidence="6 7" key="1">
    <citation type="submission" date="2017-09" db="EMBL/GenBank/DDBJ databases">
        <authorList>
            <person name="Ehlers B."/>
            <person name="Leendertz F.H."/>
        </authorList>
    </citation>
    <scope>NUCLEOTIDE SEQUENCE [LARGE SCALE GENOMIC DNA]</scope>
    <source>
        <strain evidence="6 7">CGMCC 4.6857</strain>
    </source>
</reference>
<feature type="domain" description="Fibronectin type-III" evidence="5">
    <location>
        <begin position="1149"/>
        <end position="1243"/>
    </location>
</feature>
<feature type="domain" description="Fibronectin type-III" evidence="5">
    <location>
        <begin position="365"/>
        <end position="458"/>
    </location>
</feature>
<organism evidence="6 7">
    <name type="scientific">Paractinoplanes atraurantiacus</name>
    <dbReference type="NCBI Taxonomy" id="1036182"/>
    <lineage>
        <taxon>Bacteria</taxon>
        <taxon>Bacillati</taxon>
        <taxon>Actinomycetota</taxon>
        <taxon>Actinomycetes</taxon>
        <taxon>Micromonosporales</taxon>
        <taxon>Micromonosporaceae</taxon>
        <taxon>Paractinoplanes</taxon>
    </lineage>
</organism>
<dbReference type="PROSITE" id="PS50853">
    <property type="entry name" value="FN3"/>
    <property type="match status" value="15"/>
</dbReference>
<evidence type="ECO:0000256" key="1">
    <source>
        <dbReference type="ARBA" id="ARBA00022737"/>
    </source>
</evidence>
<dbReference type="InterPro" id="IPR013783">
    <property type="entry name" value="Ig-like_fold"/>
</dbReference>
<evidence type="ECO:0000313" key="6">
    <source>
        <dbReference type="EMBL" id="SNY34060.1"/>
    </source>
</evidence>
<dbReference type="PRINTS" id="PR00014">
    <property type="entry name" value="FNTYPEIII"/>
</dbReference>
<dbReference type="OrthoDB" id="5241356at2"/>
<dbReference type="CDD" id="cd00063">
    <property type="entry name" value="FN3"/>
    <property type="match status" value="13"/>
</dbReference>
<feature type="region of interest" description="Disordered" evidence="4">
    <location>
        <begin position="1132"/>
        <end position="1152"/>
    </location>
</feature>
<dbReference type="InterPro" id="IPR036116">
    <property type="entry name" value="FN3_sf"/>
</dbReference>
<evidence type="ECO:0000256" key="2">
    <source>
        <dbReference type="ARBA" id="ARBA00023295"/>
    </source>
</evidence>
<feature type="domain" description="Fibronectin type-III" evidence="5">
    <location>
        <begin position="459"/>
        <end position="554"/>
    </location>
</feature>
<feature type="domain" description="Fibronectin type-III" evidence="5">
    <location>
        <begin position="1522"/>
        <end position="1617"/>
    </location>
</feature>
<feature type="region of interest" description="Disordered" evidence="4">
    <location>
        <begin position="59"/>
        <end position="84"/>
    </location>
</feature>
<evidence type="ECO:0000256" key="3">
    <source>
        <dbReference type="ARBA" id="ARBA00023326"/>
    </source>
</evidence>
<feature type="region of interest" description="Disordered" evidence="4">
    <location>
        <begin position="250"/>
        <end position="273"/>
    </location>
</feature>
<dbReference type="SMART" id="SM00060">
    <property type="entry name" value="FN3"/>
    <property type="match status" value="16"/>
</dbReference>
<feature type="domain" description="Fibronectin type-III" evidence="5">
    <location>
        <begin position="1426"/>
        <end position="1521"/>
    </location>
</feature>
<feature type="domain" description="Fibronectin type-III" evidence="5">
    <location>
        <begin position="651"/>
        <end position="748"/>
    </location>
</feature>
<dbReference type="PANTHER" id="PTHR46708">
    <property type="entry name" value="TENASCIN"/>
    <property type="match status" value="1"/>
</dbReference>
<dbReference type="EMBL" id="OBDY01000004">
    <property type="protein sequence ID" value="SNY34060.1"/>
    <property type="molecule type" value="Genomic_DNA"/>
</dbReference>
<dbReference type="GO" id="GO:0016798">
    <property type="term" value="F:hydrolase activity, acting on glycosyl bonds"/>
    <property type="evidence" value="ECO:0007669"/>
    <property type="project" value="UniProtKB-KW"/>
</dbReference>
<dbReference type="InterPro" id="IPR050991">
    <property type="entry name" value="ECM_Regulatory_Proteins"/>
</dbReference>
<proteinExistence type="predicted"/>
<feature type="domain" description="Fibronectin type-III" evidence="5">
    <location>
        <begin position="269"/>
        <end position="364"/>
    </location>
</feature>
<dbReference type="Pfam" id="PF00041">
    <property type="entry name" value="fn3"/>
    <property type="match status" value="12"/>
</dbReference>
<feature type="domain" description="Fibronectin type-III" evidence="5">
    <location>
        <begin position="555"/>
        <end position="648"/>
    </location>
</feature>
<evidence type="ECO:0000313" key="7">
    <source>
        <dbReference type="Proteomes" id="UP000219612"/>
    </source>
</evidence>
<dbReference type="PANTHER" id="PTHR46708:SF2">
    <property type="entry name" value="FIBRONECTIN TYPE-III DOMAIN-CONTAINING PROTEIN"/>
    <property type="match status" value="1"/>
</dbReference>
<keyword evidence="7" id="KW-1185">Reference proteome</keyword>
<dbReference type="Proteomes" id="UP000219612">
    <property type="component" value="Unassembled WGS sequence"/>
</dbReference>
<gene>
    <name evidence="6" type="ORF">SAMN05421748_104225</name>
</gene>
<sequence>MSWTASNPGPVGGYRATASPGGAYCDTTSQTSCTITGLTALTAYTVTVVACTTAPATDCSSGATSSSVTPGPPAAPTGVTANYQDSPTKMRVSWTPGDPGPGIASYKVTANTADPLTGTCATLVAPSGSPYCDFEGLVPDTSYSFRVQANGVTTAAGTTGSSLVSAASTAKVAGPPHKPAKPTVERLSDSSVAVTWDKPSGGQAITGYSVAGTPSGSCTSVDPDDTTCNVTGLTGATSYTFKVTATGDAGGASPASDASDAIKPAFPGKPEPPSVELGDEAGEAFVYWEAPADGGTVDQYIVKSFSPDDQSTLDVCTELGGTFECTVNSLANGKSYQFTVTAKNAAGEQTSGLSTPPIISELPGQPSTPVATLGNANGKVKLTWDAPSDGGTLTSYAVTVTPAGGVKADDCGADLATPSCEITGLDPATEYTFQVSAVGDLGATASGDSNAITPSKPGVPRTVVAALGDAESKVKVTWDPPNTGGTVVTYDVTATSDDGPENFGCADVVVGTTECDITGLDPATEYTFTVTATNTAGTSTGADSDPIVASAPGKPSTPTVTLVRSGEVDLAWNPPTGGGAVTSYTVNVIPATGNDVGDLDPTCADDLDTPVCSITGLDPTVSYTFTVSAVGDLDTITSEASDAIMPAAVGVPADVKAELVASTPGRIKVSWTAPAGGTPIDYKVRATALNGATAPSNDECVVLGDAAELACTMQDLDVDKPYRFTVEARNALGTGTPSDATAAIVPDKPTEPRTVEANLVADTPAAIEVTWTAPAAGGAPSSYVVTSASTESGPETFGCPNVSVNDPKCLITGLSKTKHYTFTVSAKNAIDSTAASATAAIVADKPGAPTTPDVDLDVDAGAGNALVTWVEPVGGAEVEGYKVTATSPDGGALPAVCEADPGETECLVPNLDDEKQYIFTVTAWNLAGPTDSTATDPIVPGVPLAPTDVRVGISLTPGTIVVDWAQPPGSVVNQWTVTPDSADGGNEPAACRITPPQMLRCGFENLSLDKHYTFSISAVNDLGSLAQPYVTDPPVVPNLPNATGAPTAEIVAVDEGAQTGTITVKWRPAPRGATPIVGYTVSAYAESDPESPYRMDTCIEVPADGPLTCDFPGLPVEDTYTFVVTSIVDGGATADSEPSEPVNLRAPGLPGRPTVELGGANAVRVTWTEPEDGGPIMGYDVKSSPIVTTPQNCTNVGVKSRTCIFTGLISGNRYSFNVRANGTGGRYIETDYSDPILVGVPDVPERPTVVPGADTSQVTVSWARPGEGAGIAGYTVQTDGSDVCNVSSSDTSCPVTGLTATRSYRFRVQANGVAGAGDSAFSPLSEAIVPGAPGRPQNVDVVGGDRQIAVSWSAPQYAADRVVSYRVATTPGTGTCTTLAAVRECVISTGVENLTSYRVTVVAIGSTGLESPASVPSARVRPTAGAPGAPTDVTAASLNAGAKVTWAAPVVLGDGIAGYTATAVNSAGSSRSCSTTLLTCTITGLQNAQSYRVTVVAMGRGASGYSAPSAAATVVPSVPPAAPTGVGVVVGARTFAVSWTASVSGSDLLKDYTATATGGGTSYTCTTTATSCTISGLNPGSSYAVSVVANGQQAGVASAAATAAGGEVVALTATAPSLPSTVPVSAGTLTSSAVSPLRVGQTLTISGTGFAPYTGVTLGYYPNAVRLGGVVTDANGAFSQSVTLTGVSTGTSRTIVAAGMFTAGTVRYKTLTVTVNP</sequence>
<keyword evidence="2" id="KW-0378">Hydrolase</keyword>
<dbReference type="SUPFAM" id="SSF49265">
    <property type="entry name" value="Fibronectin type III"/>
    <property type="match status" value="9"/>
</dbReference>
<evidence type="ECO:0000259" key="5">
    <source>
        <dbReference type="PROSITE" id="PS50853"/>
    </source>
</evidence>
<feature type="compositionally biased region" description="Low complexity" evidence="4">
    <location>
        <begin position="250"/>
        <end position="261"/>
    </location>
</feature>
<keyword evidence="2" id="KW-0326">Glycosidase</keyword>
<evidence type="ECO:0000256" key="4">
    <source>
        <dbReference type="SAM" id="MobiDB-lite"/>
    </source>
</evidence>
<keyword evidence="3" id="KW-0624">Polysaccharide degradation</keyword>
<protein>
    <submittedName>
        <fullName evidence="6">Fibronectin type III domain-containing protein</fullName>
    </submittedName>
</protein>
<feature type="domain" description="Fibronectin type-III" evidence="5">
    <location>
        <begin position="72"/>
        <end position="176"/>
    </location>
</feature>
<dbReference type="InterPro" id="IPR003961">
    <property type="entry name" value="FN3_dom"/>
</dbReference>
<feature type="domain" description="Fibronectin type-III" evidence="5">
    <location>
        <begin position="1046"/>
        <end position="1147"/>
    </location>
</feature>
<feature type="domain" description="Fibronectin type-III" evidence="5">
    <location>
        <begin position="178"/>
        <end position="268"/>
    </location>
</feature>
<feature type="domain" description="Fibronectin type-III" evidence="5">
    <location>
        <begin position="751"/>
        <end position="847"/>
    </location>
</feature>
<dbReference type="Gene3D" id="2.60.40.10">
    <property type="entry name" value="Immunoglobulins"/>
    <property type="match status" value="17"/>
</dbReference>
<keyword evidence="3" id="KW-0119">Carbohydrate metabolism</keyword>
<feature type="compositionally biased region" description="Low complexity" evidence="4">
    <location>
        <begin position="59"/>
        <end position="69"/>
    </location>
</feature>
<dbReference type="GO" id="GO:0000272">
    <property type="term" value="P:polysaccharide catabolic process"/>
    <property type="evidence" value="ECO:0007669"/>
    <property type="project" value="UniProtKB-KW"/>
</dbReference>
<accession>A0A285HEA3</accession>
<feature type="domain" description="Fibronectin type-III" evidence="5">
    <location>
        <begin position="1333"/>
        <end position="1425"/>
    </location>
</feature>